<keyword evidence="1" id="KW-0732">Signal</keyword>
<comment type="caution">
    <text evidence="2">The sequence shown here is derived from an EMBL/GenBank/DDBJ whole genome shotgun (WGS) entry which is preliminary data.</text>
</comment>
<feature type="chain" id="PRO_5040443803" evidence="1">
    <location>
        <begin position="19"/>
        <end position="194"/>
    </location>
</feature>
<dbReference type="Proteomes" id="UP001153069">
    <property type="component" value="Unassembled WGS sequence"/>
</dbReference>
<reference evidence="2" key="1">
    <citation type="submission" date="2020-06" db="EMBL/GenBank/DDBJ databases">
        <authorList>
            <consortium name="Plant Systems Biology data submission"/>
        </authorList>
    </citation>
    <scope>NUCLEOTIDE SEQUENCE</scope>
    <source>
        <strain evidence="2">D6</strain>
    </source>
</reference>
<protein>
    <submittedName>
        <fullName evidence="2">Uncharacterized protein</fullName>
    </submittedName>
</protein>
<accession>A0A9N8EGX0</accession>
<dbReference type="EMBL" id="CAICTM010001182">
    <property type="protein sequence ID" value="CAB9521317.1"/>
    <property type="molecule type" value="Genomic_DNA"/>
</dbReference>
<evidence type="ECO:0000313" key="2">
    <source>
        <dbReference type="EMBL" id="CAB9521317.1"/>
    </source>
</evidence>
<sequence length="194" mass="21300">MQLLLVVCLALAATNTPSATTAGKSWTGRLVTKTPSLVTWLIDGTNLACSRHVPGDREALVERLQEIASPIGTSAADDDGTTIVTNVVLVFDGDEDEVFSKSTFGWFQQIVTDGKGKVKDRADDHIVQHVLPELQQLNGRVHLVSADKELGKRVQASGVMKGGSMVHPPKFWKEYLPNLQQRRQVQAQQRKKSM</sequence>
<name>A0A9N8EGX0_9STRA</name>
<dbReference type="AlphaFoldDB" id="A0A9N8EGX0"/>
<keyword evidence="3" id="KW-1185">Reference proteome</keyword>
<gene>
    <name evidence="2" type="ORF">SEMRO_1184_G250160.1</name>
</gene>
<dbReference type="OrthoDB" id="54271at2759"/>
<organism evidence="2 3">
    <name type="scientific">Seminavis robusta</name>
    <dbReference type="NCBI Taxonomy" id="568900"/>
    <lineage>
        <taxon>Eukaryota</taxon>
        <taxon>Sar</taxon>
        <taxon>Stramenopiles</taxon>
        <taxon>Ochrophyta</taxon>
        <taxon>Bacillariophyta</taxon>
        <taxon>Bacillariophyceae</taxon>
        <taxon>Bacillariophycidae</taxon>
        <taxon>Naviculales</taxon>
        <taxon>Naviculaceae</taxon>
        <taxon>Seminavis</taxon>
    </lineage>
</organism>
<evidence type="ECO:0000256" key="1">
    <source>
        <dbReference type="SAM" id="SignalP"/>
    </source>
</evidence>
<proteinExistence type="predicted"/>
<evidence type="ECO:0000313" key="3">
    <source>
        <dbReference type="Proteomes" id="UP001153069"/>
    </source>
</evidence>
<feature type="signal peptide" evidence="1">
    <location>
        <begin position="1"/>
        <end position="18"/>
    </location>
</feature>